<gene>
    <name evidence="2" type="ORF">BINO364_LOCUS9702</name>
</gene>
<protein>
    <recommendedName>
        <fullName evidence="4">FLYWCH-type domain-containing protein</fullName>
    </recommendedName>
</protein>
<organism evidence="2 3">
    <name type="scientific">Brenthis ino</name>
    <name type="common">lesser marbled fritillary</name>
    <dbReference type="NCBI Taxonomy" id="405034"/>
    <lineage>
        <taxon>Eukaryota</taxon>
        <taxon>Metazoa</taxon>
        <taxon>Ecdysozoa</taxon>
        <taxon>Arthropoda</taxon>
        <taxon>Hexapoda</taxon>
        <taxon>Insecta</taxon>
        <taxon>Pterygota</taxon>
        <taxon>Neoptera</taxon>
        <taxon>Endopterygota</taxon>
        <taxon>Lepidoptera</taxon>
        <taxon>Glossata</taxon>
        <taxon>Ditrysia</taxon>
        <taxon>Papilionoidea</taxon>
        <taxon>Nymphalidae</taxon>
        <taxon>Heliconiinae</taxon>
        <taxon>Argynnini</taxon>
        <taxon>Brenthis</taxon>
    </lineage>
</organism>
<dbReference type="Gene3D" id="2.20.25.240">
    <property type="match status" value="1"/>
</dbReference>
<proteinExistence type="predicted"/>
<reference evidence="2" key="1">
    <citation type="submission" date="2021-12" db="EMBL/GenBank/DDBJ databases">
        <authorList>
            <person name="Martin H S."/>
        </authorList>
    </citation>
    <scope>NUCLEOTIDE SEQUENCE</scope>
</reference>
<dbReference type="OrthoDB" id="167578at2759"/>
<evidence type="ECO:0008006" key="4">
    <source>
        <dbReference type="Google" id="ProtNLM"/>
    </source>
</evidence>
<keyword evidence="3" id="KW-1185">Reference proteome</keyword>
<dbReference type="Proteomes" id="UP000838878">
    <property type="component" value="Chromosome 4"/>
</dbReference>
<evidence type="ECO:0000256" key="1">
    <source>
        <dbReference type="SAM" id="MobiDB-lite"/>
    </source>
</evidence>
<evidence type="ECO:0000313" key="3">
    <source>
        <dbReference type="Proteomes" id="UP000838878"/>
    </source>
</evidence>
<sequence length="111" mass="12575">MLKVSHAGTLLHSEDNHNHPPPKYLKLKDGSAEGEIKEITMATGKKYQVLKGYTYGAGKELKFSLRYRCTMGCGAYLYMTFDRKLVEPVPVHNHPPPTLYMLSNGTYIRTK</sequence>
<accession>A0A8J9VCK4</accession>
<name>A0A8J9VCK4_9NEOP</name>
<evidence type="ECO:0000313" key="2">
    <source>
        <dbReference type="EMBL" id="CAH0723935.1"/>
    </source>
</evidence>
<feature type="region of interest" description="Disordered" evidence="1">
    <location>
        <begin position="1"/>
        <end position="24"/>
    </location>
</feature>
<dbReference type="EMBL" id="OV170224">
    <property type="protein sequence ID" value="CAH0723935.1"/>
    <property type="molecule type" value="Genomic_DNA"/>
</dbReference>
<feature type="non-terminal residue" evidence="2">
    <location>
        <position position="111"/>
    </location>
</feature>
<dbReference type="AlphaFoldDB" id="A0A8J9VCK4"/>